<accession>A0A0E9WUA7</accession>
<sequence length="47" mass="5546">MLLQLMQPCLIQNFFDLGIHSKTFITYTDQDSIKKISFMFDMQINSV</sequence>
<dbReference type="AlphaFoldDB" id="A0A0E9WUA7"/>
<reference evidence="1" key="2">
    <citation type="journal article" date="2015" name="Fish Shellfish Immunol.">
        <title>Early steps in the European eel (Anguilla anguilla)-Vibrio vulnificus interaction in the gills: Role of the RtxA13 toxin.</title>
        <authorList>
            <person name="Callol A."/>
            <person name="Pajuelo D."/>
            <person name="Ebbesson L."/>
            <person name="Teles M."/>
            <person name="MacKenzie S."/>
            <person name="Amaro C."/>
        </authorList>
    </citation>
    <scope>NUCLEOTIDE SEQUENCE</scope>
</reference>
<proteinExistence type="predicted"/>
<protein>
    <submittedName>
        <fullName evidence="1">Uncharacterized protein</fullName>
    </submittedName>
</protein>
<name>A0A0E9WUA7_ANGAN</name>
<reference evidence="1" key="1">
    <citation type="submission" date="2014-11" db="EMBL/GenBank/DDBJ databases">
        <authorList>
            <person name="Amaro Gonzalez C."/>
        </authorList>
    </citation>
    <scope>NUCLEOTIDE SEQUENCE</scope>
</reference>
<organism evidence="1">
    <name type="scientific">Anguilla anguilla</name>
    <name type="common">European freshwater eel</name>
    <name type="synonym">Muraena anguilla</name>
    <dbReference type="NCBI Taxonomy" id="7936"/>
    <lineage>
        <taxon>Eukaryota</taxon>
        <taxon>Metazoa</taxon>
        <taxon>Chordata</taxon>
        <taxon>Craniata</taxon>
        <taxon>Vertebrata</taxon>
        <taxon>Euteleostomi</taxon>
        <taxon>Actinopterygii</taxon>
        <taxon>Neopterygii</taxon>
        <taxon>Teleostei</taxon>
        <taxon>Anguilliformes</taxon>
        <taxon>Anguillidae</taxon>
        <taxon>Anguilla</taxon>
    </lineage>
</organism>
<evidence type="ECO:0000313" key="1">
    <source>
        <dbReference type="EMBL" id="JAH93093.1"/>
    </source>
</evidence>
<dbReference type="EMBL" id="GBXM01015484">
    <property type="protein sequence ID" value="JAH93093.1"/>
    <property type="molecule type" value="Transcribed_RNA"/>
</dbReference>